<feature type="compositionally biased region" description="Low complexity" evidence="1">
    <location>
        <begin position="152"/>
        <end position="182"/>
    </location>
</feature>
<dbReference type="EMBL" id="JAAMOX010000001">
    <property type="protein sequence ID" value="NIH53907.1"/>
    <property type="molecule type" value="Genomic_DNA"/>
</dbReference>
<dbReference type="Pfam" id="PF25591">
    <property type="entry name" value="LRV_2"/>
    <property type="match status" value="1"/>
</dbReference>
<keyword evidence="2" id="KW-0812">Transmembrane</keyword>
<name>A0A7X5R1Q3_9MICO</name>
<keyword evidence="2" id="KW-1133">Transmembrane helix</keyword>
<dbReference type="PANTHER" id="PTHR48125:SF12">
    <property type="entry name" value="AT HOOK TRANSCRIPTION FACTOR FAMILY-RELATED"/>
    <property type="match status" value="1"/>
</dbReference>
<keyword evidence="4" id="KW-0969">Cilium</keyword>
<organism evidence="4 5">
    <name type="scientific">Lysinibacter cavernae</name>
    <dbReference type="NCBI Taxonomy" id="1640652"/>
    <lineage>
        <taxon>Bacteria</taxon>
        <taxon>Bacillati</taxon>
        <taxon>Actinomycetota</taxon>
        <taxon>Actinomycetes</taxon>
        <taxon>Micrococcales</taxon>
        <taxon>Microbacteriaceae</taxon>
        <taxon>Lysinibacter</taxon>
    </lineage>
</organism>
<feature type="region of interest" description="Disordered" evidence="1">
    <location>
        <begin position="58"/>
        <end position="242"/>
    </location>
</feature>
<evidence type="ECO:0000256" key="2">
    <source>
        <dbReference type="SAM" id="Phobius"/>
    </source>
</evidence>
<dbReference type="AlphaFoldDB" id="A0A7X5R1Q3"/>
<dbReference type="InterPro" id="IPR057893">
    <property type="entry name" value="LRV_2"/>
</dbReference>
<proteinExistence type="predicted"/>
<dbReference type="PANTHER" id="PTHR48125">
    <property type="entry name" value="LP07818P1"/>
    <property type="match status" value="1"/>
</dbReference>
<evidence type="ECO:0000256" key="1">
    <source>
        <dbReference type="SAM" id="MobiDB-lite"/>
    </source>
</evidence>
<protein>
    <submittedName>
        <fullName evidence="4">Flagellar basal body-associated protein FliL</fullName>
    </submittedName>
</protein>
<keyword evidence="4" id="KW-0966">Cell projection</keyword>
<feature type="compositionally biased region" description="Pro residues" evidence="1">
    <location>
        <begin position="77"/>
        <end position="104"/>
    </location>
</feature>
<feature type="domain" description="Leucine rich repeat variant" evidence="3">
    <location>
        <begin position="8"/>
        <end position="64"/>
    </location>
</feature>
<accession>A0A7X5R1Q3</accession>
<reference evidence="4 5" key="1">
    <citation type="submission" date="2020-02" db="EMBL/GenBank/DDBJ databases">
        <title>Sequencing the genomes of 1000 actinobacteria strains.</title>
        <authorList>
            <person name="Klenk H.-P."/>
        </authorList>
    </citation>
    <scope>NUCLEOTIDE SEQUENCE [LARGE SCALE GENOMIC DNA]</scope>
    <source>
        <strain evidence="4 5">DSM 27960</strain>
    </source>
</reference>
<keyword evidence="2" id="KW-0472">Membrane</keyword>
<feature type="compositionally biased region" description="Basic and acidic residues" evidence="1">
    <location>
        <begin position="58"/>
        <end position="67"/>
    </location>
</feature>
<gene>
    <name evidence="4" type="ORF">FHX76_001775</name>
</gene>
<dbReference type="Proteomes" id="UP000541033">
    <property type="component" value="Unassembled WGS sequence"/>
</dbReference>
<sequence length="660" mass="68726">MDNHTPDLLREAADPATSQERLAEIAATHPEAQAAVAANPACYPGLLDWIAQVGDQAAKDAVARVRAESAPQSPASVPAPPANVPAPPASVPAPPASVPAPPVAAPAAPTEAPLPPAEAVPAPPVADQASVPAPPVDVPAAPADVPAPPAVAPAQPLGAPALPLDAPATQDTAAQPTAQYTQPVPPSELPTQQLPHLPADAQTAQQGMHGQAEQPAQANQFAQPGAGGPVPPYGAPGAAAAASPAPRKRKKGLIIGLIAGALVLLLGGGGLAYALIFSKIGGASSPVGAVEKLFGSVSNVDLLSAYGSLAPSEISAFQSSLDRLQEVEVGEDDKQKELTELLTKITDTVEVKFDGLKFETETIDEGIELVTITDGTLEVSGDPDQVTDAVMEFVSLQADSLESSLGEYDEDETRDQVQDFLDDELPFEISVEDISDELGFDPVFMTVKEGGSWFVSPMLTGAEYVYQGTDLISEEERGTMPSAKDVEKYDSPEAAAEGLTDAVIDTFENADIDSLVASLPLAERRLVAIYGPPMLAEAEGFPLDASVTPGFTSDIDGDRAELQFEDFSISSDSEYSEFNLSLTGVCAEISTEYSDEEYCLTDNEFDPMSKLGVEEWHLTAVKQDGGWFLSPVATVSDISAIVSAKIAEYSKDGSLEKLFA</sequence>
<feature type="compositionally biased region" description="Polar residues" evidence="1">
    <location>
        <begin position="202"/>
        <end position="221"/>
    </location>
</feature>
<evidence type="ECO:0000259" key="3">
    <source>
        <dbReference type="Pfam" id="PF25591"/>
    </source>
</evidence>
<feature type="compositionally biased region" description="Pro residues" evidence="1">
    <location>
        <begin position="112"/>
        <end position="124"/>
    </location>
</feature>
<keyword evidence="5" id="KW-1185">Reference proteome</keyword>
<evidence type="ECO:0000313" key="4">
    <source>
        <dbReference type="EMBL" id="NIH53907.1"/>
    </source>
</evidence>
<keyword evidence="4" id="KW-0282">Flagellum</keyword>
<evidence type="ECO:0000313" key="5">
    <source>
        <dbReference type="Proteomes" id="UP000541033"/>
    </source>
</evidence>
<feature type="transmembrane region" description="Helical" evidence="2">
    <location>
        <begin position="253"/>
        <end position="276"/>
    </location>
</feature>
<dbReference type="RefSeq" id="WP_243848598.1">
    <property type="nucleotide sequence ID" value="NZ_JAAMOX010000001.1"/>
</dbReference>
<comment type="caution">
    <text evidence="4">The sequence shown here is derived from an EMBL/GenBank/DDBJ whole genome shotgun (WGS) entry which is preliminary data.</text>
</comment>